<feature type="domain" description="NADH:quinone oxidoreductase/Mrp antiporter transmembrane" evidence="10">
    <location>
        <begin position="150"/>
        <end position="437"/>
    </location>
</feature>
<keyword evidence="6 9" id="KW-0472">Membrane</keyword>
<feature type="transmembrane region" description="Helical" evidence="9">
    <location>
        <begin position="380"/>
        <end position="406"/>
    </location>
</feature>
<evidence type="ECO:0000256" key="3">
    <source>
        <dbReference type="ARBA" id="ARBA00022475"/>
    </source>
</evidence>
<reference evidence="11" key="1">
    <citation type="submission" date="2010-06" db="EMBL/GenBank/DDBJ databases">
        <authorList>
            <person name="Muzny D."/>
            <person name="Qin X."/>
            <person name="Buhay C."/>
            <person name="Dugan-Rocha S."/>
            <person name="Ding Y."/>
            <person name="Chen G."/>
            <person name="Hawes A."/>
            <person name="Holder M."/>
            <person name="Jhangiani S."/>
            <person name="Johnson A."/>
            <person name="Khan Z."/>
            <person name="Li Z."/>
            <person name="Liu W."/>
            <person name="Liu X."/>
            <person name="Perez L."/>
            <person name="Shen H."/>
            <person name="Wang Q."/>
            <person name="Watt J."/>
            <person name="Xi L."/>
            <person name="Xin Y."/>
            <person name="Zhou J."/>
            <person name="Deng J."/>
            <person name="Jiang H."/>
            <person name="Liu Y."/>
            <person name="Qu J."/>
            <person name="Song X.-Z."/>
            <person name="Zhang L."/>
            <person name="Villasana D."/>
            <person name="Johnson A."/>
            <person name="Liu J."/>
            <person name="Liyanage D."/>
            <person name="Lorensuhewa L."/>
            <person name="Robinson T."/>
            <person name="Song A."/>
            <person name="Song B.-B."/>
            <person name="Dinh H."/>
            <person name="Thornton R."/>
            <person name="Coyle M."/>
            <person name="Francisco L."/>
            <person name="Jackson L."/>
            <person name="Javaid M."/>
            <person name="Korchina V."/>
            <person name="Kovar C."/>
            <person name="Mata R."/>
            <person name="Mathew T."/>
            <person name="Ngo R."/>
            <person name="Nguyen L."/>
            <person name="Nguyen N."/>
            <person name="Okwuonu G."/>
            <person name="Ongeri F."/>
            <person name="Pham C."/>
            <person name="Simmons D."/>
            <person name="Wilczek-Boney K."/>
            <person name="Hale W."/>
            <person name="Jakkamsetti A."/>
            <person name="Pham P."/>
            <person name="Ruth R."/>
            <person name="San Lucas F."/>
            <person name="Warren J."/>
            <person name="Zhang J."/>
            <person name="Zhao Z."/>
            <person name="Zhou C."/>
            <person name="Zhu D."/>
            <person name="Lee S."/>
            <person name="Bess C."/>
            <person name="Blankenburg K."/>
            <person name="Forbes L."/>
            <person name="Fu Q."/>
            <person name="Gubbala S."/>
            <person name="Hirani K."/>
            <person name="Jayaseelan J.C."/>
            <person name="Lara F."/>
            <person name="Munidasa M."/>
            <person name="Palculict T."/>
            <person name="Patil S."/>
            <person name="Pu L.-L."/>
            <person name="Saada N."/>
            <person name="Tang L."/>
            <person name="Weissenberger G."/>
            <person name="Zhu Y."/>
            <person name="Hemphill L."/>
            <person name="Shang Y."/>
            <person name="Youmans B."/>
            <person name="Ayvaz T."/>
            <person name="Ross M."/>
            <person name="Santibanez J."/>
            <person name="Aqrawi P."/>
            <person name="Gross S."/>
            <person name="Joshi V."/>
            <person name="Fowler G."/>
            <person name="Nazareth L."/>
            <person name="Reid J."/>
            <person name="Worley K."/>
            <person name="Petrosino J."/>
            <person name="Highlander S."/>
            <person name="Gibbs R."/>
        </authorList>
    </citation>
    <scope>NUCLEOTIDE SEQUENCE [LARGE SCALE GENOMIC DNA]</scope>
    <source>
        <strain evidence="11">ATCC 33030</strain>
    </source>
</reference>
<proteinExistence type="inferred from homology"/>
<dbReference type="Proteomes" id="UP000004208">
    <property type="component" value="Unassembled WGS sequence"/>
</dbReference>
<evidence type="ECO:0000313" key="11">
    <source>
        <dbReference type="EMBL" id="EFK55579.1"/>
    </source>
</evidence>
<sequence length="625" mass="66926">MGANVDHTWYTSYVDWLMPYMPYIIPLPVLIPALAAALILLAGKHRVLQRNIAFFTFLVLAVIAASMILVADIEGIQTVQLGGWDAPIGITFVADRLSGIMLFVSAIVLFCVMWFAISQGIRDGNENDPVEVFLPIYMLLSMGVNLSFLAGDLFNLYVGFEIFLVASYVLLTMGASPLRVRAGIGYVMVSMASSMVFLFALGLVYASVGTINMAQAGMGLEELNDGTRAAIFATLLVAFGIKAAIFPLDAWLPDSYPTAASLVTAVFAGLLTKVGVYSIIRVRVTMFTDGSLDILMMWVALATMIVGVMGALAQNDIKRLLSFTLVSHIGYMIFGVALGSQHGLNGAIFYAVHHILVQTSLFLVVSLIERQVGSSQLRRLGSLLYTAPFIAILYFVPALNLGGIPPFSGFLGKVMLLQAGAEDGTWLSWVLIVGAVVTSLLTLYAMMIVWSKAFLRDRSDAPEGNVTSVRVSPLADIHDTVDASERSDVGRVPFGMMASTTTLIAASVGITILAGPISAITGRAADSAMDQSIYRTAVLGDDWSNPSRTLDQDRLDDGSDTIDQRRHDIRTPDAGVSTAPVPSSADTGARADNGGTNPSYEEEKATGGVRPEREKSSVVGEAEDS</sequence>
<gene>
    <name evidence="11" type="ORF">HMPREF0291_10837</name>
</gene>
<dbReference type="EMBL" id="ACLJ02000001">
    <property type="protein sequence ID" value="EFK55579.1"/>
    <property type="molecule type" value="Genomic_DNA"/>
</dbReference>
<feature type="transmembrane region" description="Helical" evidence="9">
    <location>
        <begin position="183"/>
        <end position="208"/>
    </location>
</feature>
<dbReference type="GO" id="GO:0042773">
    <property type="term" value="P:ATP synthesis coupled electron transport"/>
    <property type="evidence" value="ECO:0007669"/>
    <property type="project" value="InterPro"/>
</dbReference>
<keyword evidence="3" id="KW-1003">Cell membrane</keyword>
<dbReference type="InterPro" id="IPR001750">
    <property type="entry name" value="ND/Mrp_TM"/>
</dbReference>
<feature type="compositionally biased region" description="Basic and acidic residues" evidence="8">
    <location>
        <begin position="550"/>
        <end position="571"/>
    </location>
</feature>
<evidence type="ECO:0000256" key="8">
    <source>
        <dbReference type="SAM" id="MobiDB-lite"/>
    </source>
</evidence>
<evidence type="ECO:0000256" key="1">
    <source>
        <dbReference type="ARBA" id="ARBA00004651"/>
    </source>
</evidence>
<dbReference type="PANTHER" id="PTHR42703:SF1">
    <property type="entry name" value="NA(+)_H(+) ANTIPORTER SUBUNIT D1"/>
    <property type="match status" value="1"/>
</dbReference>
<dbReference type="PRINTS" id="PR01437">
    <property type="entry name" value="NUOXDRDTASE4"/>
</dbReference>
<keyword evidence="4 7" id="KW-0812">Transmembrane</keyword>
<keyword evidence="5 9" id="KW-1133">Transmembrane helix</keyword>
<feature type="transmembrane region" description="Helical" evidence="9">
    <location>
        <begin position="20"/>
        <end position="40"/>
    </location>
</feature>
<feature type="transmembrane region" description="Helical" evidence="9">
    <location>
        <begin position="129"/>
        <end position="148"/>
    </location>
</feature>
<evidence type="ECO:0000256" key="5">
    <source>
        <dbReference type="ARBA" id="ARBA00022989"/>
    </source>
</evidence>
<feature type="transmembrane region" description="Helical" evidence="9">
    <location>
        <begin position="52"/>
        <end position="71"/>
    </location>
</feature>
<dbReference type="STRING" id="585529.HMPREF0291_10837"/>
<keyword evidence="12" id="KW-1185">Reference proteome</keyword>
<dbReference type="eggNOG" id="COG0651">
    <property type="taxonomic scope" value="Bacteria"/>
</dbReference>
<comment type="subcellular location">
    <subcellularLocation>
        <location evidence="1">Cell membrane</location>
        <topology evidence="1">Multi-pass membrane protein</topology>
    </subcellularLocation>
    <subcellularLocation>
        <location evidence="7">Membrane</location>
        <topology evidence="7">Multi-pass membrane protein</topology>
    </subcellularLocation>
</comment>
<feature type="transmembrane region" description="Helical" evidence="9">
    <location>
        <begin position="228"/>
        <end position="248"/>
    </location>
</feature>
<comment type="caution">
    <text evidence="11">The sequence shown here is derived from an EMBL/GenBank/DDBJ whole genome shotgun (WGS) entry which is preliminary data.</text>
</comment>
<feature type="region of interest" description="Disordered" evidence="8">
    <location>
        <begin position="541"/>
        <end position="625"/>
    </location>
</feature>
<dbReference type="GO" id="GO:0005886">
    <property type="term" value="C:plasma membrane"/>
    <property type="evidence" value="ECO:0007669"/>
    <property type="project" value="UniProtKB-SubCell"/>
</dbReference>
<dbReference type="AlphaFoldDB" id="D7W9W2"/>
<accession>D7W9W2</accession>
<dbReference type="NCBIfam" id="NF009308">
    <property type="entry name" value="PRK12665.1"/>
    <property type="match status" value="1"/>
</dbReference>
<evidence type="ECO:0000256" key="6">
    <source>
        <dbReference type="ARBA" id="ARBA00023136"/>
    </source>
</evidence>
<feature type="transmembrane region" description="Helical" evidence="9">
    <location>
        <begin position="347"/>
        <end position="368"/>
    </location>
</feature>
<feature type="transmembrane region" description="Helical" evidence="9">
    <location>
        <begin position="320"/>
        <end position="341"/>
    </location>
</feature>
<dbReference type="PANTHER" id="PTHR42703">
    <property type="entry name" value="NADH DEHYDROGENASE"/>
    <property type="match status" value="1"/>
</dbReference>
<feature type="transmembrane region" description="Helical" evidence="9">
    <location>
        <begin position="426"/>
        <end position="450"/>
    </location>
</feature>
<dbReference type="OrthoDB" id="9768329at2"/>
<dbReference type="Pfam" id="PF00361">
    <property type="entry name" value="Proton_antipo_M"/>
    <property type="match status" value="1"/>
</dbReference>
<dbReference type="InterPro" id="IPR003918">
    <property type="entry name" value="NADH_UbQ_OxRdtase"/>
</dbReference>
<organism evidence="11 12">
    <name type="scientific">Corynebacterium genitalium ATCC 33030</name>
    <dbReference type="NCBI Taxonomy" id="585529"/>
    <lineage>
        <taxon>Bacteria</taxon>
        <taxon>Bacillati</taxon>
        <taxon>Actinomycetota</taxon>
        <taxon>Actinomycetes</taxon>
        <taxon>Mycobacteriales</taxon>
        <taxon>Corynebacteriaceae</taxon>
        <taxon>Corynebacterium</taxon>
    </lineage>
</organism>
<evidence type="ECO:0000313" key="12">
    <source>
        <dbReference type="Proteomes" id="UP000004208"/>
    </source>
</evidence>
<dbReference type="HOGENOM" id="CLU_007100_9_2_11"/>
<feature type="compositionally biased region" description="Basic and acidic residues" evidence="8">
    <location>
        <begin position="601"/>
        <end position="616"/>
    </location>
</feature>
<dbReference type="RefSeq" id="WP_005288430.1">
    <property type="nucleotide sequence ID" value="NZ_CM000961.1"/>
</dbReference>
<comment type="similarity">
    <text evidence="2">Belongs to the CPA3 antiporters (TC 2.A.63) subunit D family.</text>
</comment>
<evidence type="ECO:0000256" key="7">
    <source>
        <dbReference type="RuleBase" id="RU000320"/>
    </source>
</evidence>
<evidence type="ECO:0000256" key="9">
    <source>
        <dbReference type="SAM" id="Phobius"/>
    </source>
</evidence>
<dbReference type="GO" id="GO:0008137">
    <property type="term" value="F:NADH dehydrogenase (ubiquinone) activity"/>
    <property type="evidence" value="ECO:0007669"/>
    <property type="project" value="InterPro"/>
</dbReference>
<protein>
    <submittedName>
        <fullName evidence="11">Monovalent cation/H+ antiporter subunit D</fullName>
    </submittedName>
</protein>
<dbReference type="InterPro" id="IPR050586">
    <property type="entry name" value="CPA3_Na-H_Antiporter_D"/>
</dbReference>
<evidence type="ECO:0000256" key="2">
    <source>
        <dbReference type="ARBA" id="ARBA00005346"/>
    </source>
</evidence>
<feature type="transmembrane region" description="Helical" evidence="9">
    <location>
        <begin position="260"/>
        <end position="280"/>
    </location>
</feature>
<feature type="transmembrane region" description="Helical" evidence="9">
    <location>
        <begin position="97"/>
        <end position="117"/>
    </location>
</feature>
<feature type="transmembrane region" description="Helical" evidence="9">
    <location>
        <begin position="292"/>
        <end position="313"/>
    </location>
</feature>
<evidence type="ECO:0000259" key="10">
    <source>
        <dbReference type="Pfam" id="PF00361"/>
    </source>
</evidence>
<name>D7W9W2_9CORY</name>
<evidence type="ECO:0000256" key="4">
    <source>
        <dbReference type="ARBA" id="ARBA00022692"/>
    </source>
</evidence>
<feature type="transmembrane region" description="Helical" evidence="9">
    <location>
        <begin position="154"/>
        <end position="171"/>
    </location>
</feature>